<evidence type="ECO:0000256" key="1">
    <source>
        <dbReference type="SAM" id="Phobius"/>
    </source>
</evidence>
<name>A0A5S9IN54_UABAM</name>
<gene>
    <name evidence="2" type="ORF">UABAM_02476</name>
</gene>
<dbReference type="EMBL" id="AP019860">
    <property type="protein sequence ID" value="BBM84120.1"/>
    <property type="molecule type" value="Genomic_DNA"/>
</dbReference>
<keyword evidence="1" id="KW-0812">Transmembrane</keyword>
<dbReference type="Proteomes" id="UP000326354">
    <property type="component" value="Chromosome"/>
</dbReference>
<accession>A0A5S9IN54</accession>
<dbReference type="OrthoDB" id="223541at2"/>
<keyword evidence="1" id="KW-0472">Membrane</keyword>
<reference evidence="2 3" key="1">
    <citation type="submission" date="2019-08" db="EMBL/GenBank/DDBJ databases">
        <title>Complete genome sequence of Candidatus Uab amorphum.</title>
        <authorList>
            <person name="Shiratori T."/>
            <person name="Suzuki S."/>
            <person name="Kakizawa Y."/>
            <person name="Ishida K."/>
        </authorList>
    </citation>
    <scope>NUCLEOTIDE SEQUENCE [LARGE SCALE GENOMIC DNA]</scope>
    <source>
        <strain evidence="2 3">SRT547</strain>
    </source>
</reference>
<sequence>MSKKKIFYFLAFFLIVTLGGVIYYVYTLANNQEFLQTKFRQTIKNFFPPHIADKFTPPKNINFDFREKILTIQDIHVRDLQNNTFVSIAELQIKLSSLVQQKISSVVIKKPQVFIRKQNDKYNYHYLVENYITPPKTGDKPSADKLPDIHVYGGEVSYNDPKIFTQQISCSQLNIAANSVDNKYNFTLDAACNFLTSKLNVKGEFADVTSVKSADIKLKLDDLHNKLVSWPRELDVAGDISLKNISFNSKKGFQAQFLTNCSSIYWRDGVLDSYPLTNLSIRSPISNKGFENIDLQCVFLKERITGNNGSWGVNGGRLFLTTQDISVTNAWLGKYQHLHPMIKEIKEVGKINASMKNSFELKQEKQKFSWKMLCSIDKGSFVYRNKKPTTIDNIRFQVQIDDTAATIHQGEWRFCNGTCRFDPYGKILWEDQRLKDVNIELDNVHLTRQFWDSIPFGDEIWQFSQAEGKVSGRVTFPEKFDPSISRNLSFPVHYIPKIDVYVKDASVTIWEAPVPVKNAQGNVVFENGILYLNNLTCNTRDYGGSGLVNGKIWLAVKPYPCLKLDIKCKQCEVRPGIYELFNNNKPFLGRLREWHKIVARVWEEISPKGGKVDVEVIVDKKLGTGTLDPEALVRVETFDTQIAYKNFYYPVKNVNGVVVVDIKQEKQRVDIKNFTARNAEGSFFIEGLLIPQKIDDEFKIALDLEVKGNNALLNNDLRDALDKNSKDIWQQLSPQGQIDAIVKVHKSAYKEDVEWQADIELNQVTVSHKKFCYPVREIMGDARISPGKFRLNASGLSVNDSQINIEGLVENDRYSFSTMVKDFPIEKKVFDYIPGGKDIHDLFRLKGKINLEIDIRGKQKKMDWQAKVTLNHMTGYYKKFPYHFDDVYGTVLVNPKEVKIENCYLRRKQMTARLQGIVKSDDYQLSISGNQVIVDKHLQRCYPEDVKKSLVDFKMKGIVDFQLIIRPGQTPFHLVVFPKNLDFIYKDFPYHLKNLRSAANAPIEVDINTVKLRNIVSKTKHGNIAIDGVIDILQDGKTIVDLKCRAENLQMDQLLYTALRPYLKEILTTLKPKGTVKNIDFALFYKEEKKQPYFRYRVDNLNIDSVMAEDAFLRQLSGNFSCSGFTFNGKNTMNGKCRSGSIKLDSVSLQDLNADIKFFNRYLSLKPKAKMYDGNIQGEILMDTSSYGGYKGSFSIDKVSLAKLVRDVKQEKKVDVSGLLSGFFKFEGTSYNSEQLTGSGKIDVKDGNLWEFPIFLAIFDLFALPSKPSFREGSMKFSFSPKTIQILSLQLSSSLLSISGSGSIKNGQCNIRLRTNLTPRIIPRIPLVTDVLDYVKDGVLGLSLTGTVQNPRVSFLHWKEFQKMISGSKDK</sequence>
<evidence type="ECO:0000313" key="3">
    <source>
        <dbReference type="Proteomes" id="UP000326354"/>
    </source>
</evidence>
<evidence type="ECO:0000313" key="2">
    <source>
        <dbReference type="EMBL" id="BBM84120.1"/>
    </source>
</evidence>
<proteinExistence type="predicted"/>
<feature type="transmembrane region" description="Helical" evidence="1">
    <location>
        <begin position="7"/>
        <end position="26"/>
    </location>
</feature>
<organism evidence="2 3">
    <name type="scientific">Uabimicrobium amorphum</name>
    <dbReference type="NCBI Taxonomy" id="2596890"/>
    <lineage>
        <taxon>Bacteria</taxon>
        <taxon>Pseudomonadati</taxon>
        <taxon>Planctomycetota</taxon>
        <taxon>Candidatus Uabimicrobiia</taxon>
        <taxon>Candidatus Uabimicrobiales</taxon>
        <taxon>Candidatus Uabimicrobiaceae</taxon>
        <taxon>Candidatus Uabimicrobium</taxon>
    </lineage>
</organism>
<dbReference type="RefSeq" id="WP_151968295.1">
    <property type="nucleotide sequence ID" value="NZ_AP019860.1"/>
</dbReference>
<protein>
    <recommendedName>
        <fullName evidence="4">AsmA-like C-terminal domain-containing protein</fullName>
    </recommendedName>
</protein>
<keyword evidence="1" id="KW-1133">Transmembrane helix</keyword>
<keyword evidence="3" id="KW-1185">Reference proteome</keyword>
<evidence type="ECO:0008006" key="4">
    <source>
        <dbReference type="Google" id="ProtNLM"/>
    </source>
</evidence>
<dbReference type="KEGG" id="uam:UABAM_02476"/>